<reference evidence="2" key="1">
    <citation type="submission" date="2016-10" db="EMBL/GenBank/DDBJ databases">
        <authorList>
            <person name="Benchimol M."/>
            <person name="Almeida L.G."/>
            <person name="Vasconcelos A.T."/>
            <person name="Perreira-Neves A."/>
            <person name="Rosa I.A."/>
            <person name="Tasca T."/>
            <person name="Bogo M.R."/>
            <person name="de Souza W."/>
        </authorList>
    </citation>
    <scope>NUCLEOTIDE SEQUENCE [LARGE SCALE GENOMIC DNA]</scope>
    <source>
        <strain evidence="2">K</strain>
    </source>
</reference>
<evidence type="ECO:0000313" key="3">
    <source>
        <dbReference type="Proteomes" id="UP000179807"/>
    </source>
</evidence>
<dbReference type="RefSeq" id="XP_068357731.1">
    <property type="nucleotide sequence ID" value="XM_068505812.1"/>
</dbReference>
<dbReference type="EMBL" id="MLAK01000787">
    <property type="protein sequence ID" value="OHT04595.1"/>
    <property type="molecule type" value="Genomic_DNA"/>
</dbReference>
<name>A0A1J4K035_9EUKA</name>
<dbReference type="Proteomes" id="UP000179807">
    <property type="component" value="Unassembled WGS sequence"/>
</dbReference>
<keyword evidence="3" id="KW-1185">Reference proteome</keyword>
<feature type="region of interest" description="Disordered" evidence="1">
    <location>
        <begin position="107"/>
        <end position="135"/>
    </location>
</feature>
<gene>
    <name evidence="2" type="ORF">TRFO_27860</name>
</gene>
<sequence>MCWPAIAKDADGCVLVYNAHDKNAGKAAENYAKNFAKDLNANQVVIVANKIGEADGKPTRAKLPKYLEGTKIVLTNVSEGLDDFTESFATFLSNVYQQKMKKIEEEEKRLIGEAPSKKPRAKKPSTENEEVNEEE</sequence>
<dbReference type="VEuPathDB" id="TrichDB:TRFO_27860"/>
<proteinExistence type="predicted"/>
<organism evidence="2 3">
    <name type="scientific">Tritrichomonas foetus</name>
    <dbReference type="NCBI Taxonomy" id="1144522"/>
    <lineage>
        <taxon>Eukaryota</taxon>
        <taxon>Metamonada</taxon>
        <taxon>Parabasalia</taxon>
        <taxon>Tritrichomonadida</taxon>
        <taxon>Tritrichomonadidae</taxon>
        <taxon>Tritrichomonas</taxon>
    </lineage>
</organism>
<dbReference type="GeneID" id="94840516"/>
<comment type="caution">
    <text evidence="2">The sequence shown here is derived from an EMBL/GenBank/DDBJ whole genome shotgun (WGS) entry which is preliminary data.</text>
</comment>
<dbReference type="OrthoDB" id="275177at2759"/>
<accession>A0A1J4K035</accession>
<protein>
    <submittedName>
        <fullName evidence="2">Putative: rab-like protein 5-like isoform 2</fullName>
    </submittedName>
</protein>
<evidence type="ECO:0000256" key="1">
    <source>
        <dbReference type="SAM" id="MobiDB-lite"/>
    </source>
</evidence>
<evidence type="ECO:0000313" key="2">
    <source>
        <dbReference type="EMBL" id="OHT04595.1"/>
    </source>
</evidence>
<dbReference type="AlphaFoldDB" id="A0A1J4K035"/>